<keyword evidence="12" id="KW-0325">Glycoprotein</keyword>
<evidence type="ECO:0000313" key="23">
    <source>
        <dbReference type="Proteomes" id="UP000261540"/>
    </source>
</evidence>
<evidence type="ECO:0000256" key="13">
    <source>
        <dbReference type="ARBA" id="ARBA00023214"/>
    </source>
</evidence>
<reference evidence="22" key="1">
    <citation type="submission" date="2025-08" db="UniProtKB">
        <authorList>
            <consortium name="Ensembl"/>
        </authorList>
    </citation>
    <scope>IDENTIFICATION</scope>
</reference>
<keyword evidence="3 18" id="KW-0812">Transmembrane</keyword>
<keyword evidence="6" id="KW-0770">Synapse</keyword>
<dbReference type="InterPro" id="IPR006028">
    <property type="entry name" value="GABAA/Glycine_rcpt"/>
</dbReference>
<feature type="domain" description="Neurotransmitter-gated ion-channel transmembrane" evidence="21">
    <location>
        <begin position="268"/>
        <end position="537"/>
    </location>
</feature>
<keyword evidence="4" id="KW-0732">Signal</keyword>
<evidence type="ECO:0000256" key="7">
    <source>
        <dbReference type="ARBA" id="ARBA00023065"/>
    </source>
</evidence>
<accession>A0A3B3RRD1</accession>
<keyword evidence="13" id="KW-0868">Chloride</keyword>
<keyword evidence="2" id="KW-1003">Cell membrane</keyword>
<dbReference type="PROSITE" id="PS00236">
    <property type="entry name" value="NEUROTR_ION_CHANNEL"/>
    <property type="match status" value="1"/>
</dbReference>
<dbReference type="InterPro" id="IPR047024">
    <property type="entry name" value="Gabra-1-6_TM"/>
</dbReference>
<dbReference type="PRINTS" id="PR00253">
    <property type="entry name" value="GABAARECEPTR"/>
</dbReference>
<dbReference type="SUPFAM" id="SSF90112">
    <property type="entry name" value="Neurotransmitter-gated ion-channel transmembrane pore"/>
    <property type="match status" value="1"/>
</dbReference>
<dbReference type="InterPro" id="IPR018000">
    <property type="entry name" value="Neurotransmitter_ion_chnl_CS"/>
</dbReference>
<keyword evidence="8 18" id="KW-0472">Membrane</keyword>
<reference evidence="22" key="2">
    <citation type="submission" date="2025-09" db="UniProtKB">
        <authorList>
            <consortium name="Ensembl"/>
        </authorList>
    </citation>
    <scope>IDENTIFICATION</scope>
</reference>
<evidence type="ECO:0000256" key="8">
    <source>
        <dbReference type="ARBA" id="ARBA00023136"/>
    </source>
</evidence>
<dbReference type="Proteomes" id="UP000261540">
    <property type="component" value="Unplaced"/>
</dbReference>
<keyword evidence="23" id="KW-1185">Reference proteome</keyword>
<dbReference type="GO" id="GO:0005254">
    <property type="term" value="F:chloride channel activity"/>
    <property type="evidence" value="ECO:0007669"/>
    <property type="project" value="UniProtKB-KW"/>
</dbReference>
<evidence type="ECO:0000259" key="21">
    <source>
        <dbReference type="Pfam" id="PF02932"/>
    </source>
</evidence>
<evidence type="ECO:0000256" key="10">
    <source>
        <dbReference type="ARBA" id="ARBA00023170"/>
    </source>
</evidence>
<dbReference type="FunFam" id="2.70.170.10:FF:000001">
    <property type="entry name" value="Gamma-aminobutyric acid A receptor subunit alpha-2"/>
    <property type="match status" value="1"/>
</dbReference>
<feature type="domain" description="Neurotransmitter-gated ion-channel ligand-binding" evidence="20">
    <location>
        <begin position="54"/>
        <end position="261"/>
    </location>
</feature>
<evidence type="ECO:0000256" key="18">
    <source>
        <dbReference type="RuleBase" id="RU000687"/>
    </source>
</evidence>
<dbReference type="FunFam" id="1.20.58.390:FF:000002">
    <property type="entry name" value="Putative gamma-aminobutyric acid receptor subunit alpha-5"/>
    <property type="match status" value="1"/>
</dbReference>
<keyword evidence="9" id="KW-1015">Disulfide bond</keyword>
<evidence type="ECO:0000256" key="17">
    <source>
        <dbReference type="ARBA" id="ARBA00034104"/>
    </source>
</evidence>
<dbReference type="InterPro" id="IPR006029">
    <property type="entry name" value="Neurotrans-gated_channel_TM"/>
</dbReference>
<dbReference type="GO" id="GO:0005230">
    <property type="term" value="F:extracellular ligand-gated monoatomic ion channel activity"/>
    <property type="evidence" value="ECO:0007669"/>
    <property type="project" value="InterPro"/>
</dbReference>
<sequence>MYFFRFLLVTQINIYSSAIIFCNTLRFILHLLWIVRGASAQTINDEKLYPEKFTRILDRLLDGYDNRLRPGFGGPVTEVNTDIYVTSFGPVSDVEMEYTMDVFFRQTWVDRRLSFEGPMEILRLNNLMVTKVWTPDTFFRNGKRSVAHNMTAPNKLFRIMKNGTILYTMRLTIRAECPMRLVDFPMDGHACPLKFGSYAYPRTEVIYTWTKGPKYSVEVPSESSSLLQYDLVGQTVSSETVKSITGEYVVMTVYFHLKRKVGYFMIQTYIPCIMTVILSQVSFWINKESVPARTIFGITTVLTMTTLSISARHSLPKVSYATAMDWFIAVCFAFVFSALIEFAAVNYFTNVRMEAARMRSARVPCPGDATDAEEVLHVSQLQNDVHSSLRKRVNYVSQAASGSCQRSDSGSTLKVMGGGASAAARAPSPPTVLYPSSLSESSPNPFSQLNAAQMLAPWSTPVAPNSNIHTGSPPLQKVKPELVQAIGIKTDSKRTTHMSLLPPTSSSSPSSDATSKIDKYARILFPVSFGAFNMVYWVVYLSKDTMETSDG</sequence>
<evidence type="ECO:0000256" key="11">
    <source>
        <dbReference type="ARBA" id="ARBA00023173"/>
    </source>
</evidence>
<evidence type="ECO:0000256" key="2">
    <source>
        <dbReference type="ARBA" id="ARBA00022475"/>
    </source>
</evidence>
<dbReference type="GO" id="GO:0045211">
    <property type="term" value="C:postsynaptic membrane"/>
    <property type="evidence" value="ECO:0007669"/>
    <property type="project" value="UniProtKB-SubCell"/>
</dbReference>
<dbReference type="AlphaFoldDB" id="A0A3B3RRD1"/>
<dbReference type="Gene3D" id="1.20.58.390">
    <property type="entry name" value="Neurotransmitter-gated ion-channel transmembrane domain"/>
    <property type="match status" value="1"/>
</dbReference>
<keyword evidence="14" id="KW-0628">Postsynaptic cell membrane</keyword>
<proteinExistence type="inferred from homology"/>
<evidence type="ECO:0000256" key="4">
    <source>
        <dbReference type="ARBA" id="ARBA00022729"/>
    </source>
</evidence>
<evidence type="ECO:0000256" key="1">
    <source>
        <dbReference type="ARBA" id="ARBA00022448"/>
    </source>
</evidence>
<evidence type="ECO:0000256" key="12">
    <source>
        <dbReference type="ARBA" id="ARBA00023180"/>
    </source>
</evidence>
<evidence type="ECO:0000256" key="5">
    <source>
        <dbReference type="ARBA" id="ARBA00022989"/>
    </source>
</evidence>
<dbReference type="NCBIfam" id="TIGR00860">
    <property type="entry name" value="LIC"/>
    <property type="match status" value="1"/>
</dbReference>
<dbReference type="Pfam" id="PF02931">
    <property type="entry name" value="Neur_chan_LBD"/>
    <property type="match status" value="1"/>
</dbReference>
<evidence type="ECO:0000259" key="20">
    <source>
        <dbReference type="Pfam" id="PF02931"/>
    </source>
</evidence>
<feature type="region of interest" description="Disordered" evidence="19">
    <location>
        <begin position="493"/>
        <end position="513"/>
    </location>
</feature>
<dbReference type="STRING" id="1676925.ENSPKIP00000020291"/>
<feature type="transmembrane region" description="Helical" evidence="18">
    <location>
        <begin position="326"/>
        <end position="349"/>
    </location>
</feature>
<evidence type="ECO:0000256" key="9">
    <source>
        <dbReference type="ARBA" id="ARBA00023157"/>
    </source>
</evidence>
<organism evidence="22 23">
    <name type="scientific">Paramormyrops kingsleyae</name>
    <dbReference type="NCBI Taxonomy" id="1676925"/>
    <lineage>
        <taxon>Eukaryota</taxon>
        <taxon>Metazoa</taxon>
        <taxon>Chordata</taxon>
        <taxon>Craniata</taxon>
        <taxon>Vertebrata</taxon>
        <taxon>Euteleostomi</taxon>
        <taxon>Actinopterygii</taxon>
        <taxon>Neopterygii</taxon>
        <taxon>Teleostei</taxon>
        <taxon>Osteoglossocephala</taxon>
        <taxon>Osteoglossomorpha</taxon>
        <taxon>Osteoglossiformes</taxon>
        <taxon>Mormyridae</taxon>
        <taxon>Paramormyrops</taxon>
    </lineage>
</organism>
<dbReference type="CDD" id="cd19052">
    <property type="entry name" value="LGIC_TM_GABAAR_alpha"/>
    <property type="match status" value="1"/>
</dbReference>
<keyword evidence="1 18" id="KW-0813">Transport</keyword>
<keyword evidence="16 18" id="KW-0407">Ion channel</keyword>
<keyword evidence="11" id="KW-0869">Chloride channel</keyword>
<feature type="region of interest" description="Disordered" evidence="19">
    <location>
        <begin position="406"/>
        <end position="439"/>
    </location>
</feature>
<comment type="subcellular location">
    <subcellularLocation>
        <location evidence="17">Postsynaptic cell membrane</location>
        <topology evidence="17">Multi-pass membrane protein</topology>
    </subcellularLocation>
</comment>
<keyword evidence="7 18" id="KW-0406">Ion transport</keyword>
<evidence type="ECO:0000256" key="3">
    <source>
        <dbReference type="ARBA" id="ARBA00022692"/>
    </source>
</evidence>
<name>A0A3B3RRD1_9TELE</name>
<dbReference type="InterPro" id="IPR036734">
    <property type="entry name" value="Neur_chan_lig-bd_sf"/>
</dbReference>
<dbReference type="PRINTS" id="PR01079">
    <property type="entry name" value="GABAARALPHA"/>
</dbReference>
<dbReference type="InterPro" id="IPR001390">
    <property type="entry name" value="GABAAa_rcpt"/>
</dbReference>
<evidence type="ECO:0000313" key="22">
    <source>
        <dbReference type="Ensembl" id="ENSPKIP00000020291.1"/>
    </source>
</evidence>
<dbReference type="SUPFAM" id="SSF63712">
    <property type="entry name" value="Nicotinic receptor ligand binding domain-like"/>
    <property type="match status" value="1"/>
</dbReference>
<dbReference type="InterPro" id="IPR006202">
    <property type="entry name" value="Neur_chan_lig-bd"/>
</dbReference>
<keyword evidence="10" id="KW-0675">Receptor</keyword>
<feature type="transmembrane region" description="Helical" evidence="18">
    <location>
        <begin position="261"/>
        <end position="285"/>
    </location>
</feature>
<feature type="transmembrane region" description="Helical" evidence="18">
    <location>
        <begin position="523"/>
        <end position="542"/>
    </location>
</feature>
<evidence type="ECO:0000256" key="16">
    <source>
        <dbReference type="ARBA" id="ARBA00023303"/>
    </source>
</evidence>
<dbReference type="PANTHER" id="PTHR18945">
    <property type="entry name" value="NEUROTRANSMITTER GATED ION CHANNEL"/>
    <property type="match status" value="1"/>
</dbReference>
<dbReference type="GO" id="GO:0034707">
    <property type="term" value="C:chloride channel complex"/>
    <property type="evidence" value="ECO:0007669"/>
    <property type="project" value="UniProtKB-KW"/>
</dbReference>
<evidence type="ECO:0000256" key="14">
    <source>
        <dbReference type="ARBA" id="ARBA00023257"/>
    </source>
</evidence>
<evidence type="ECO:0000256" key="19">
    <source>
        <dbReference type="SAM" id="MobiDB-lite"/>
    </source>
</evidence>
<keyword evidence="5 18" id="KW-1133">Transmembrane helix</keyword>
<dbReference type="GeneTree" id="ENSGT00940000159024"/>
<dbReference type="Ensembl" id="ENSPKIT00000000907.1">
    <property type="protein sequence ID" value="ENSPKIP00000020291.1"/>
    <property type="gene ID" value="ENSPKIG00000005112.1"/>
</dbReference>
<evidence type="ECO:0000256" key="15">
    <source>
        <dbReference type="ARBA" id="ARBA00023286"/>
    </source>
</evidence>
<feature type="compositionally biased region" description="Low complexity" evidence="19">
    <location>
        <begin position="499"/>
        <end position="511"/>
    </location>
</feature>
<keyword evidence="15" id="KW-1071">Ligand-gated ion channel</keyword>
<comment type="similarity">
    <text evidence="18">Belongs to the ligand-gated ion channel (TC 1.A.9) family.</text>
</comment>
<protein>
    <submittedName>
        <fullName evidence="22">Gamma-aminobutyric acid type A receptor subunit alpha4</fullName>
    </submittedName>
</protein>
<dbReference type="PRINTS" id="PR00252">
    <property type="entry name" value="NRIONCHANNEL"/>
</dbReference>
<dbReference type="Gene3D" id="2.70.170.10">
    <property type="entry name" value="Neurotransmitter-gated ion-channel ligand-binding domain"/>
    <property type="match status" value="1"/>
</dbReference>
<dbReference type="InterPro" id="IPR036719">
    <property type="entry name" value="Neuro-gated_channel_TM_sf"/>
</dbReference>
<dbReference type="GO" id="GO:0004890">
    <property type="term" value="F:GABA-A receptor activity"/>
    <property type="evidence" value="ECO:0007669"/>
    <property type="project" value="InterPro"/>
</dbReference>
<feature type="transmembrane region" description="Helical" evidence="18">
    <location>
        <begin position="12"/>
        <end position="35"/>
    </location>
</feature>
<dbReference type="Pfam" id="PF02932">
    <property type="entry name" value="Neur_chan_memb"/>
    <property type="match status" value="1"/>
</dbReference>
<dbReference type="InterPro" id="IPR006201">
    <property type="entry name" value="Neur_channel"/>
</dbReference>
<dbReference type="InterPro" id="IPR038050">
    <property type="entry name" value="Neuro_actylchol_rec"/>
</dbReference>
<evidence type="ECO:0000256" key="6">
    <source>
        <dbReference type="ARBA" id="ARBA00023018"/>
    </source>
</evidence>